<evidence type="ECO:0000256" key="1">
    <source>
        <dbReference type="SAM" id="MobiDB-lite"/>
    </source>
</evidence>
<comment type="caution">
    <text evidence="2">The sequence shown here is derived from an EMBL/GenBank/DDBJ whole genome shotgun (WGS) entry which is preliminary data.</text>
</comment>
<dbReference type="Proteomes" id="UP000623467">
    <property type="component" value="Unassembled WGS sequence"/>
</dbReference>
<dbReference type="AlphaFoldDB" id="A0A8H6Z9U9"/>
<feature type="region of interest" description="Disordered" evidence="1">
    <location>
        <begin position="304"/>
        <end position="332"/>
    </location>
</feature>
<accession>A0A8H6Z9U9</accession>
<reference evidence="2" key="1">
    <citation type="submission" date="2020-05" db="EMBL/GenBank/DDBJ databases">
        <title>Mycena genomes resolve the evolution of fungal bioluminescence.</title>
        <authorList>
            <person name="Tsai I.J."/>
        </authorList>
    </citation>
    <scope>NUCLEOTIDE SEQUENCE</scope>
    <source>
        <strain evidence="2">160909Yilan</strain>
    </source>
</reference>
<sequence>MSTMQLPADSACIQSAIQKAIQLSTPALKNHLDALKVGQWMEDISDDLLERTYHAGELALEQCFLKHMCQFPRAELPCGYFPTMKVQIFSARTLALIVSHSDLDIEVVSDRAGAELIRIIFGLLFHRVEVHRLQRSFDDLFHLIIQSTHAAFISHVAQKALGNKLHRRRRTRADGGSEHFKAARHLLKLIPPCPPASGATQAIGPVIQARSVTTVKDLATREVDEFLDIAKKFPAAFITGFKAGLSSPDPLKASRIRYFSPSSSLSVLATPRRFSKPYLRASAPSPPSPERRIHHSNRLRTATLRQDLPSSSSNLPPIPRRRIHTLSTPPAFSPFGPNRSLIFNPKPGSRI</sequence>
<name>A0A8H6Z9U9_9AGAR</name>
<dbReference type="OrthoDB" id="3066394at2759"/>
<keyword evidence="3" id="KW-1185">Reference proteome</keyword>
<evidence type="ECO:0000313" key="2">
    <source>
        <dbReference type="EMBL" id="KAF7375165.1"/>
    </source>
</evidence>
<protein>
    <submittedName>
        <fullName evidence="2">Uncharacterized protein</fullName>
    </submittedName>
</protein>
<organism evidence="2 3">
    <name type="scientific">Mycena sanguinolenta</name>
    <dbReference type="NCBI Taxonomy" id="230812"/>
    <lineage>
        <taxon>Eukaryota</taxon>
        <taxon>Fungi</taxon>
        <taxon>Dikarya</taxon>
        <taxon>Basidiomycota</taxon>
        <taxon>Agaricomycotina</taxon>
        <taxon>Agaricomycetes</taxon>
        <taxon>Agaricomycetidae</taxon>
        <taxon>Agaricales</taxon>
        <taxon>Marasmiineae</taxon>
        <taxon>Mycenaceae</taxon>
        <taxon>Mycena</taxon>
    </lineage>
</organism>
<evidence type="ECO:0000313" key="3">
    <source>
        <dbReference type="Proteomes" id="UP000623467"/>
    </source>
</evidence>
<dbReference type="EMBL" id="JACAZH010000002">
    <property type="protein sequence ID" value="KAF7375165.1"/>
    <property type="molecule type" value="Genomic_DNA"/>
</dbReference>
<gene>
    <name evidence="2" type="ORF">MSAN_00403100</name>
</gene>
<proteinExistence type="predicted"/>